<evidence type="ECO:0000313" key="2">
    <source>
        <dbReference type="Proteomes" id="UP000683428"/>
    </source>
</evidence>
<evidence type="ECO:0000313" key="1">
    <source>
        <dbReference type="EMBL" id="QWT49941.1"/>
    </source>
</evidence>
<protein>
    <recommendedName>
        <fullName evidence="3">PilZ domain-containing protein</fullName>
    </recommendedName>
</protein>
<sequence length="511" mass="56302">MILDLFSPKPDHPLADPKELQRTIAELPLDNTFRAVDEINGWLESLPSATDFRCDKLFAVVRALDEAAQPHLRRLTRDYLLSPRLSRTEEKRLWAVCAGFWANLAKNYETCLDRYEGQETGGEKRAADNLKSDLPLLLSRAIGALGVYCKWQLFRYGPIDGELWQRLGRLFLVAEGAGLGDKAVGLYPASHGLTSPGGEYVKVLMCYASSMDCLLPVEIELAKRLINHFYGGFNFSRQSGPDSVYWVDPAQGLAPMRLVMEPEASPTLHFLAPGRAVERLNNLTREVEQGRLPGELNLGGQYPLPLVLGVLRHLQQCWQPIPPQRHHPRHRVKSRMTVVHGLDGARQAVQFPGLDPAAAESWIVEDVSRGGFGATVTGSHGDWLRVGALLAMRPDGGDNWVIGVVRRYVKERDDLIQVGIRTVGRQAQCLSLRPRMAASYALSGGVPGLRLEDGEPGVVRLVLPRATFDPREALELPGNGGGLLTPVELAEAGSDYEIAHYRQAQPLSAAG</sequence>
<dbReference type="EMBL" id="CP064782">
    <property type="protein sequence ID" value="QWT49941.1"/>
    <property type="molecule type" value="Genomic_DNA"/>
</dbReference>
<dbReference type="KEGG" id="aiq:Azoinq_04880"/>
<dbReference type="Proteomes" id="UP000683428">
    <property type="component" value="Chromosome"/>
</dbReference>
<organism evidence="1 2">
    <name type="scientific">Azospira inquinata</name>
    <dbReference type="NCBI Taxonomy" id="2785627"/>
    <lineage>
        <taxon>Bacteria</taxon>
        <taxon>Pseudomonadati</taxon>
        <taxon>Pseudomonadota</taxon>
        <taxon>Betaproteobacteria</taxon>
        <taxon>Rhodocyclales</taxon>
        <taxon>Rhodocyclaceae</taxon>
        <taxon>Azospira</taxon>
    </lineage>
</organism>
<evidence type="ECO:0008006" key="3">
    <source>
        <dbReference type="Google" id="ProtNLM"/>
    </source>
</evidence>
<gene>
    <name evidence="1" type="ORF">Azoinq_04880</name>
</gene>
<dbReference type="RefSeq" id="WP_216131654.1">
    <property type="nucleotide sequence ID" value="NZ_CP064782.1"/>
</dbReference>
<name>A0A975SP35_9RHOO</name>
<reference evidence="1" key="1">
    <citation type="submission" date="2020-11" db="EMBL/GenBank/DDBJ databases">
        <title>Azospira inquinata sp. nov.</title>
        <authorList>
            <person name="Moe W.M."/>
            <person name="Mikes M.C."/>
        </authorList>
    </citation>
    <scope>NUCLEOTIDE SEQUENCE</scope>
    <source>
        <strain evidence="1">Azo-3</strain>
    </source>
</reference>
<keyword evidence="2" id="KW-1185">Reference proteome</keyword>
<dbReference type="AlphaFoldDB" id="A0A975SP35"/>
<accession>A0A975SP35</accession>
<proteinExistence type="predicted"/>